<dbReference type="InterPro" id="IPR036890">
    <property type="entry name" value="HATPase_C_sf"/>
</dbReference>
<evidence type="ECO:0000313" key="10">
    <source>
        <dbReference type="EMBL" id="MDG3584715.1"/>
    </source>
</evidence>
<keyword evidence="4" id="KW-0418">Kinase</keyword>
<evidence type="ECO:0000256" key="2">
    <source>
        <dbReference type="ARBA" id="ARBA00012438"/>
    </source>
</evidence>
<evidence type="ECO:0000256" key="7">
    <source>
        <dbReference type="SAM" id="Coils"/>
    </source>
</evidence>
<dbReference type="SMART" id="SM00387">
    <property type="entry name" value="HATPase_c"/>
    <property type="match status" value="1"/>
</dbReference>
<feature type="coiled-coil region" evidence="7">
    <location>
        <begin position="331"/>
        <end position="361"/>
    </location>
</feature>
<name>A0ABT6FN75_9FLAO</name>
<reference evidence="10" key="1">
    <citation type="submission" date="2022-11" db="EMBL/GenBank/DDBJ databases">
        <title>High-quality draft genome sequence of Galbibacter sp. strain CMA-7.</title>
        <authorList>
            <person name="Wei L."/>
            <person name="Dong C."/>
            <person name="Shao Z."/>
        </authorList>
    </citation>
    <scope>NUCLEOTIDE SEQUENCE</scope>
    <source>
        <strain evidence="10">CMA-7</strain>
    </source>
</reference>
<keyword evidence="11" id="KW-1185">Reference proteome</keyword>
<dbReference type="EMBL" id="JAPMUA010000001">
    <property type="protein sequence ID" value="MDG3584715.1"/>
    <property type="molecule type" value="Genomic_DNA"/>
</dbReference>
<protein>
    <recommendedName>
        <fullName evidence="2">histidine kinase</fullName>
        <ecNumber evidence="2">2.7.13.3</ecNumber>
    </recommendedName>
</protein>
<comment type="catalytic activity">
    <reaction evidence="1">
        <text>ATP + protein L-histidine = ADP + protein N-phospho-L-histidine.</text>
        <dbReference type="EC" id="2.7.13.3"/>
    </reaction>
</comment>
<keyword evidence="3" id="KW-0808">Transferase</keyword>
<sequence length="673" mass="78932">MIAGRLTYCYCVFLLVIVVSFFSCNQKISKEQDHEDKVSLWLHQTQNDNHSLTKRKFYLDSAYTYANTLTNDSIKKSYLATIAYRAFQLKDSVLFMAANQKTLDLATSYGDNTVKADAHWNYGAFYLQKECYDSAYYHYNEALNLYQRIPAPYYTGKMLYNMAIVHSRIKDYTACEVLLFQAITILEPLKKHKQLYYCYNLLGIVYYELNEPERSIEYYTMAMNNLRKIGCTELLNAHLNNNLGILFQDQKQYDRSLFYFDNALRMLDLKTTDPALYARLKDNVAYTRLLMKDPTINENDFYPALYLRDSLNKQTGVVTSMLHLAAYFAFKKNTERAISLAKEALQKARKIKNNSETLKSLKFLSKVDPSSKSSYLEEFSILTERIHNHERKVRNKFARVRYETNKYIERTKTLTTQRLWIISVSVVVFILLATTYFYYREIARNRMLHLENQQQHIRNKLLYQENQKHKALQKERERISKVLHGKILGDMAGFRISWFRLPLTGPPEIMQEHKENIEKLREYEQQIRDASHKLHKMASAIENNFIEEIEKLIQTRCNTINLKYYLNNDSGIPWKAVPLMIKNHLYNIIEEGVRNCIIHAQAKHLKVCLSYREPEIHLTMADDGKGIKKQETTHGIGLSHIESNVKELNGRFVIESKPGKGTILHIRIPLTKI</sequence>
<dbReference type="InterPro" id="IPR003594">
    <property type="entry name" value="HATPase_dom"/>
</dbReference>
<keyword evidence="8" id="KW-0812">Transmembrane</keyword>
<dbReference type="PRINTS" id="PR00344">
    <property type="entry name" value="BCTRLSENSOR"/>
</dbReference>
<dbReference type="Proteomes" id="UP001153642">
    <property type="component" value="Unassembled WGS sequence"/>
</dbReference>
<accession>A0ABT6FN75</accession>
<gene>
    <name evidence="10" type="ORF">OSR52_02460</name>
</gene>
<comment type="caution">
    <text evidence="10">The sequence shown here is derived from an EMBL/GenBank/DDBJ whole genome shotgun (WGS) entry which is preliminary data.</text>
</comment>
<evidence type="ECO:0000256" key="1">
    <source>
        <dbReference type="ARBA" id="ARBA00000085"/>
    </source>
</evidence>
<dbReference type="InterPro" id="IPR004358">
    <property type="entry name" value="Sig_transdc_His_kin-like_C"/>
</dbReference>
<dbReference type="RefSeq" id="WP_277898473.1">
    <property type="nucleotide sequence ID" value="NZ_JAPMUA010000001.1"/>
</dbReference>
<dbReference type="InterPro" id="IPR019734">
    <property type="entry name" value="TPR_rpt"/>
</dbReference>
<dbReference type="PROSITE" id="PS51257">
    <property type="entry name" value="PROKAR_LIPOPROTEIN"/>
    <property type="match status" value="1"/>
</dbReference>
<dbReference type="SMART" id="SM00028">
    <property type="entry name" value="TPR"/>
    <property type="match status" value="5"/>
</dbReference>
<dbReference type="Pfam" id="PF02518">
    <property type="entry name" value="HATPase_c"/>
    <property type="match status" value="1"/>
</dbReference>
<evidence type="ECO:0000259" key="9">
    <source>
        <dbReference type="PROSITE" id="PS50109"/>
    </source>
</evidence>
<dbReference type="PANTHER" id="PTHR24421:SF10">
    <property type="entry name" value="NITRATE_NITRITE SENSOR PROTEIN NARQ"/>
    <property type="match status" value="1"/>
</dbReference>
<evidence type="ECO:0000256" key="4">
    <source>
        <dbReference type="ARBA" id="ARBA00022777"/>
    </source>
</evidence>
<evidence type="ECO:0000313" key="11">
    <source>
        <dbReference type="Proteomes" id="UP001153642"/>
    </source>
</evidence>
<dbReference type="InterPro" id="IPR050482">
    <property type="entry name" value="Sensor_HK_TwoCompSys"/>
</dbReference>
<evidence type="ECO:0000256" key="3">
    <source>
        <dbReference type="ARBA" id="ARBA00022679"/>
    </source>
</evidence>
<dbReference type="InterPro" id="IPR005467">
    <property type="entry name" value="His_kinase_dom"/>
</dbReference>
<keyword evidence="8" id="KW-0472">Membrane</keyword>
<keyword evidence="7" id="KW-0175">Coiled coil</keyword>
<dbReference type="CDD" id="cd16917">
    <property type="entry name" value="HATPase_UhpB-NarQ-NarX-like"/>
    <property type="match status" value="1"/>
</dbReference>
<evidence type="ECO:0000256" key="8">
    <source>
        <dbReference type="SAM" id="Phobius"/>
    </source>
</evidence>
<evidence type="ECO:0000256" key="6">
    <source>
        <dbReference type="PROSITE-ProRule" id="PRU00339"/>
    </source>
</evidence>
<dbReference type="EC" id="2.7.13.3" evidence="2"/>
<dbReference type="Gene3D" id="3.30.565.10">
    <property type="entry name" value="Histidine kinase-like ATPase, C-terminal domain"/>
    <property type="match status" value="1"/>
</dbReference>
<dbReference type="PROSITE" id="PS50109">
    <property type="entry name" value="HIS_KIN"/>
    <property type="match status" value="1"/>
</dbReference>
<evidence type="ECO:0000256" key="5">
    <source>
        <dbReference type="ARBA" id="ARBA00023012"/>
    </source>
</evidence>
<dbReference type="SUPFAM" id="SSF55874">
    <property type="entry name" value="ATPase domain of HSP90 chaperone/DNA topoisomerase II/histidine kinase"/>
    <property type="match status" value="1"/>
</dbReference>
<dbReference type="SUPFAM" id="SSF48452">
    <property type="entry name" value="TPR-like"/>
    <property type="match status" value="2"/>
</dbReference>
<dbReference type="PROSITE" id="PS50005">
    <property type="entry name" value="TPR"/>
    <property type="match status" value="1"/>
</dbReference>
<keyword evidence="6" id="KW-0802">TPR repeat</keyword>
<feature type="transmembrane region" description="Helical" evidence="8">
    <location>
        <begin position="7"/>
        <end position="23"/>
    </location>
</feature>
<keyword evidence="8" id="KW-1133">Transmembrane helix</keyword>
<dbReference type="PANTHER" id="PTHR24421">
    <property type="entry name" value="NITRATE/NITRITE SENSOR PROTEIN NARX-RELATED"/>
    <property type="match status" value="1"/>
</dbReference>
<dbReference type="Pfam" id="PF13424">
    <property type="entry name" value="TPR_12"/>
    <property type="match status" value="1"/>
</dbReference>
<dbReference type="Gene3D" id="1.25.40.10">
    <property type="entry name" value="Tetratricopeptide repeat domain"/>
    <property type="match status" value="2"/>
</dbReference>
<feature type="coiled-coil region" evidence="7">
    <location>
        <begin position="510"/>
        <end position="540"/>
    </location>
</feature>
<feature type="repeat" description="TPR" evidence="6">
    <location>
        <begin position="116"/>
        <end position="149"/>
    </location>
</feature>
<keyword evidence="5" id="KW-0902">Two-component regulatory system</keyword>
<proteinExistence type="predicted"/>
<organism evidence="10 11">
    <name type="scientific">Galbibacter pacificus</name>
    <dbReference type="NCBI Taxonomy" id="2996052"/>
    <lineage>
        <taxon>Bacteria</taxon>
        <taxon>Pseudomonadati</taxon>
        <taxon>Bacteroidota</taxon>
        <taxon>Flavobacteriia</taxon>
        <taxon>Flavobacteriales</taxon>
        <taxon>Flavobacteriaceae</taxon>
        <taxon>Galbibacter</taxon>
    </lineage>
</organism>
<feature type="domain" description="Histidine kinase" evidence="9">
    <location>
        <begin position="585"/>
        <end position="672"/>
    </location>
</feature>
<feature type="transmembrane region" description="Helical" evidence="8">
    <location>
        <begin position="419"/>
        <end position="439"/>
    </location>
</feature>
<dbReference type="InterPro" id="IPR011990">
    <property type="entry name" value="TPR-like_helical_dom_sf"/>
</dbReference>